<evidence type="ECO:0000256" key="11">
    <source>
        <dbReference type="PIRNR" id="PIRNR005096"/>
    </source>
</evidence>
<evidence type="ECO:0000256" key="8">
    <source>
        <dbReference type="ARBA" id="ARBA00022837"/>
    </source>
</evidence>
<proteinExistence type="inferred from homology"/>
<dbReference type="PIRSF" id="PIRSF005096">
    <property type="entry name" value="GALM"/>
    <property type="match status" value="1"/>
</dbReference>
<keyword evidence="10 11" id="KW-0119">Carbohydrate metabolism</keyword>
<feature type="binding site" evidence="14">
    <location>
        <begin position="113"/>
        <end position="114"/>
    </location>
    <ligand>
        <name>beta-D-galactose</name>
        <dbReference type="ChEBI" id="CHEBI:27667"/>
    </ligand>
</feature>
<dbReference type="InterPro" id="IPR011013">
    <property type="entry name" value="Gal_mutarotase_sf_dom"/>
</dbReference>
<sequence>MKQLNMHLFTLIILFLVLAGCTNSKKTNESHVKTAVQKELFGILDDGTKVFAYTLTNANGFSMKVISYGGIITSIKTPDRKGNFDDIVLGYDDLEGYLEKNPYFGALIGRFGNRIAGGQFTLEGKTYTLATNDGNNHLHGGERGFDKVVWELKEAAVENGVAVTLEYLSPAMEEGYPGNLDVKVQYTLTNDNELIVDYHATSDQTTIVNLTQHTYFNLTGRESDILDHELMINAQKFLPVDSTLIPTGELRSVQGTPFDFTSFKRIGKDINADNQQIAYGLGFDHCWAIDQEKKGLNLAAAAFDAKSGRQVSVYTTEPGIQFYSGNFLDGTITGKGGKNYGHRSGFCLETQHFPNSPNQPDFPEVVLRAGDVYKSTTKYVFITKS</sequence>
<comment type="caution">
    <text evidence="15">The sequence shown here is derived from an EMBL/GenBank/DDBJ whole genome shotgun (WGS) entry which is preliminary data.</text>
</comment>
<feature type="binding site" evidence="13">
    <location>
        <position position="284"/>
    </location>
    <ligand>
        <name>beta-D-galactose</name>
        <dbReference type="ChEBI" id="CHEBI:27667"/>
    </ligand>
</feature>
<dbReference type="GO" id="GO:0033499">
    <property type="term" value="P:galactose catabolic process via UDP-galactose, Leloir pathway"/>
    <property type="evidence" value="ECO:0007669"/>
    <property type="project" value="TreeGrafter"/>
</dbReference>
<evidence type="ECO:0000256" key="3">
    <source>
        <dbReference type="ARBA" id="ARBA00005028"/>
    </source>
</evidence>
<evidence type="ECO:0000256" key="9">
    <source>
        <dbReference type="ARBA" id="ARBA00023235"/>
    </source>
</evidence>
<dbReference type="InterPro" id="IPR014718">
    <property type="entry name" value="GH-type_carb-bd"/>
</dbReference>
<feature type="active site" description="Proton donor" evidence="12">
    <location>
        <position position="213"/>
    </location>
</feature>
<dbReference type="GO" id="GO:0006006">
    <property type="term" value="P:glucose metabolic process"/>
    <property type="evidence" value="ECO:0007669"/>
    <property type="project" value="TreeGrafter"/>
</dbReference>
<keyword evidence="6" id="KW-0963">Cytoplasm</keyword>
<comment type="catalytic activity">
    <reaction evidence="11">
        <text>alpha-D-glucose = beta-D-glucose</text>
        <dbReference type="Rhea" id="RHEA:10264"/>
        <dbReference type="ChEBI" id="CHEBI:15903"/>
        <dbReference type="ChEBI" id="CHEBI:17925"/>
        <dbReference type="EC" id="5.1.3.3"/>
    </reaction>
</comment>
<keyword evidence="9 11" id="KW-0413">Isomerase</keyword>
<dbReference type="Proteomes" id="UP000256779">
    <property type="component" value="Unassembled WGS sequence"/>
</dbReference>
<dbReference type="NCBIfam" id="NF008277">
    <property type="entry name" value="PRK11055.1"/>
    <property type="match status" value="1"/>
</dbReference>
<dbReference type="PANTHER" id="PTHR10091:SF0">
    <property type="entry name" value="GALACTOSE MUTAROTASE"/>
    <property type="match status" value="1"/>
</dbReference>
<name>A0A3D9L4R5_MARFU</name>
<dbReference type="AlphaFoldDB" id="A0A3D9L4R5"/>
<evidence type="ECO:0000256" key="14">
    <source>
        <dbReference type="PIRSR" id="PIRSR005096-3"/>
    </source>
</evidence>
<feature type="binding site" evidence="14">
    <location>
        <begin position="213"/>
        <end position="215"/>
    </location>
    <ligand>
        <name>beta-D-galactose</name>
        <dbReference type="ChEBI" id="CHEBI:27667"/>
    </ligand>
</feature>
<evidence type="ECO:0000256" key="6">
    <source>
        <dbReference type="ARBA" id="ARBA00022490"/>
    </source>
</evidence>
<comment type="similarity">
    <text evidence="4 11">Belongs to the aldose epimerase family.</text>
</comment>
<feature type="active site" description="Proton acceptor" evidence="12">
    <location>
        <position position="349"/>
    </location>
</feature>
<keyword evidence="7" id="KW-0597">Phosphoprotein</keyword>
<dbReference type="PANTHER" id="PTHR10091">
    <property type="entry name" value="ALDOSE-1-EPIMERASE"/>
    <property type="match status" value="1"/>
</dbReference>
<dbReference type="GO" id="GO:0004034">
    <property type="term" value="F:aldose 1-epimerase activity"/>
    <property type="evidence" value="ECO:0007669"/>
    <property type="project" value="UniProtKB-EC"/>
</dbReference>
<dbReference type="FunFam" id="2.70.98.10:FF:000003">
    <property type="entry name" value="Aldose 1-epimerase"/>
    <property type="match status" value="1"/>
</dbReference>
<dbReference type="Gene3D" id="2.70.98.10">
    <property type="match status" value="1"/>
</dbReference>
<reference evidence="15 16" key="1">
    <citation type="submission" date="2018-07" db="EMBL/GenBank/DDBJ databases">
        <title>Genomic Encyclopedia of Type Strains, Phase IV (KMG-IV): sequencing the most valuable type-strain genomes for metagenomic binning, comparative biology and taxonomic classification.</title>
        <authorList>
            <person name="Goeker M."/>
        </authorList>
    </citation>
    <scope>NUCLEOTIDE SEQUENCE [LARGE SCALE GENOMIC DNA]</scope>
    <source>
        <strain evidence="15 16">DSM 4134</strain>
    </source>
</reference>
<dbReference type="OrthoDB" id="9779408at2"/>
<dbReference type="CDD" id="cd09019">
    <property type="entry name" value="galactose_mutarotase_like"/>
    <property type="match status" value="1"/>
</dbReference>
<dbReference type="RefSeq" id="WP_115868448.1">
    <property type="nucleotide sequence ID" value="NZ_QREG01000011.1"/>
</dbReference>
<dbReference type="EC" id="5.1.3.3" evidence="11"/>
<organism evidence="15 16">
    <name type="scientific">Marinoscillum furvescens DSM 4134</name>
    <dbReference type="NCBI Taxonomy" id="1122208"/>
    <lineage>
        <taxon>Bacteria</taxon>
        <taxon>Pseudomonadati</taxon>
        <taxon>Bacteroidota</taxon>
        <taxon>Cytophagia</taxon>
        <taxon>Cytophagales</taxon>
        <taxon>Reichenbachiellaceae</taxon>
        <taxon>Marinoscillum</taxon>
    </lineage>
</organism>
<comment type="subunit">
    <text evidence="5">Monomer.</text>
</comment>
<evidence type="ECO:0000313" key="15">
    <source>
        <dbReference type="EMBL" id="RED97920.1"/>
    </source>
</evidence>
<dbReference type="InterPro" id="IPR047215">
    <property type="entry name" value="Galactose_mutarotase-like"/>
</dbReference>
<evidence type="ECO:0000256" key="13">
    <source>
        <dbReference type="PIRSR" id="PIRSR005096-2"/>
    </source>
</evidence>
<dbReference type="GO" id="GO:0005737">
    <property type="term" value="C:cytoplasm"/>
    <property type="evidence" value="ECO:0007669"/>
    <property type="project" value="UniProtKB-SubCell"/>
</dbReference>
<dbReference type="Pfam" id="PF01263">
    <property type="entry name" value="Aldose_epim"/>
    <property type="match status" value="1"/>
</dbReference>
<gene>
    <name evidence="15" type="ORF">C7460_11161</name>
</gene>
<keyword evidence="16" id="KW-1185">Reference proteome</keyword>
<comment type="cofactor">
    <cofactor evidence="1">
        <name>Ca(2+)</name>
        <dbReference type="ChEBI" id="CHEBI:29108"/>
    </cofactor>
</comment>
<dbReference type="InterPro" id="IPR015443">
    <property type="entry name" value="Aldose_1-epimerase"/>
</dbReference>
<dbReference type="PROSITE" id="PS51257">
    <property type="entry name" value="PROKAR_LIPOPROTEIN"/>
    <property type="match status" value="1"/>
</dbReference>
<evidence type="ECO:0000256" key="7">
    <source>
        <dbReference type="ARBA" id="ARBA00022553"/>
    </source>
</evidence>
<comment type="pathway">
    <text evidence="3 11">Carbohydrate metabolism; hexose metabolism.</text>
</comment>
<evidence type="ECO:0000313" key="16">
    <source>
        <dbReference type="Proteomes" id="UP000256779"/>
    </source>
</evidence>
<comment type="subcellular location">
    <subcellularLocation>
        <location evidence="2">Cytoplasm</location>
    </subcellularLocation>
</comment>
<evidence type="ECO:0000256" key="1">
    <source>
        <dbReference type="ARBA" id="ARBA00001913"/>
    </source>
</evidence>
<keyword evidence="8" id="KW-0106">Calcium</keyword>
<dbReference type="GO" id="GO:0030246">
    <property type="term" value="F:carbohydrate binding"/>
    <property type="evidence" value="ECO:0007669"/>
    <property type="project" value="InterPro"/>
</dbReference>
<dbReference type="EMBL" id="QREG01000011">
    <property type="protein sequence ID" value="RED97920.1"/>
    <property type="molecule type" value="Genomic_DNA"/>
</dbReference>
<evidence type="ECO:0000256" key="5">
    <source>
        <dbReference type="ARBA" id="ARBA00011245"/>
    </source>
</evidence>
<dbReference type="InterPro" id="IPR008183">
    <property type="entry name" value="Aldose_1/G6P_1-epimerase"/>
</dbReference>
<evidence type="ECO:0000256" key="10">
    <source>
        <dbReference type="ARBA" id="ARBA00023277"/>
    </source>
</evidence>
<accession>A0A3D9L4R5</accession>
<evidence type="ECO:0000256" key="4">
    <source>
        <dbReference type="ARBA" id="ARBA00006206"/>
    </source>
</evidence>
<dbReference type="SUPFAM" id="SSF74650">
    <property type="entry name" value="Galactose mutarotase-like"/>
    <property type="match status" value="1"/>
</dbReference>
<evidence type="ECO:0000256" key="2">
    <source>
        <dbReference type="ARBA" id="ARBA00004496"/>
    </source>
</evidence>
<dbReference type="UniPathway" id="UPA00242"/>
<protein>
    <recommendedName>
        <fullName evidence="11">Aldose 1-epimerase</fullName>
        <ecNumber evidence="11">5.1.3.3</ecNumber>
    </recommendedName>
</protein>
<evidence type="ECO:0000256" key="12">
    <source>
        <dbReference type="PIRSR" id="PIRSR005096-1"/>
    </source>
</evidence>